<keyword evidence="4" id="KW-1185">Reference proteome</keyword>
<evidence type="ECO:0000313" key="4">
    <source>
        <dbReference type="Proteomes" id="UP000567179"/>
    </source>
</evidence>
<dbReference type="AlphaFoldDB" id="A0A8H5ATE9"/>
<evidence type="ECO:0000256" key="1">
    <source>
        <dbReference type="SAM" id="MobiDB-lite"/>
    </source>
</evidence>
<organism evidence="3 4">
    <name type="scientific">Psilocybe cf. subviscida</name>
    <dbReference type="NCBI Taxonomy" id="2480587"/>
    <lineage>
        <taxon>Eukaryota</taxon>
        <taxon>Fungi</taxon>
        <taxon>Dikarya</taxon>
        <taxon>Basidiomycota</taxon>
        <taxon>Agaricomycotina</taxon>
        <taxon>Agaricomycetes</taxon>
        <taxon>Agaricomycetidae</taxon>
        <taxon>Agaricales</taxon>
        <taxon>Agaricineae</taxon>
        <taxon>Strophariaceae</taxon>
        <taxon>Psilocybe</taxon>
    </lineage>
</organism>
<feature type="region of interest" description="Disordered" evidence="1">
    <location>
        <begin position="1"/>
        <end position="28"/>
    </location>
</feature>
<gene>
    <name evidence="3" type="ORF">D9619_007627</name>
</gene>
<protein>
    <recommendedName>
        <fullName evidence="2">DUF6699 domain-containing protein</fullName>
    </recommendedName>
</protein>
<dbReference type="Pfam" id="PF20415">
    <property type="entry name" value="DUF6699"/>
    <property type="match status" value="1"/>
</dbReference>
<reference evidence="3 4" key="1">
    <citation type="journal article" date="2020" name="ISME J.">
        <title>Uncovering the hidden diversity of litter-decomposition mechanisms in mushroom-forming fungi.</title>
        <authorList>
            <person name="Floudas D."/>
            <person name="Bentzer J."/>
            <person name="Ahren D."/>
            <person name="Johansson T."/>
            <person name="Persson P."/>
            <person name="Tunlid A."/>
        </authorList>
    </citation>
    <scope>NUCLEOTIDE SEQUENCE [LARGE SCALE GENOMIC DNA]</scope>
    <source>
        <strain evidence="3 4">CBS 101986</strain>
    </source>
</reference>
<proteinExistence type="predicted"/>
<evidence type="ECO:0000313" key="3">
    <source>
        <dbReference type="EMBL" id="KAF5310775.1"/>
    </source>
</evidence>
<dbReference type="OrthoDB" id="3045851at2759"/>
<dbReference type="Proteomes" id="UP000567179">
    <property type="component" value="Unassembled WGS sequence"/>
</dbReference>
<comment type="caution">
    <text evidence="3">The sequence shown here is derived from an EMBL/GenBank/DDBJ whole genome shotgun (WGS) entry which is preliminary data.</text>
</comment>
<dbReference type="EMBL" id="JAACJJ010000057">
    <property type="protein sequence ID" value="KAF5310775.1"/>
    <property type="molecule type" value="Genomic_DNA"/>
</dbReference>
<name>A0A8H5ATE9_9AGAR</name>
<feature type="domain" description="DUF6699" evidence="2">
    <location>
        <begin position="105"/>
        <end position="235"/>
    </location>
</feature>
<feature type="compositionally biased region" description="Low complexity" evidence="1">
    <location>
        <begin position="1"/>
        <end position="15"/>
    </location>
</feature>
<accession>A0A8H5ATE9</accession>
<dbReference type="InterPro" id="IPR046522">
    <property type="entry name" value="DUF6699"/>
</dbReference>
<sequence>MPRVISPSMMSASAPTADTPVTSKGVRFDPEAHDDKLVSAAVDAEPFSPCCSTTSSSSSTLAPSSPECKSLRCGTDEPLESLKDVDLKDGYFLNARLSVDAPSFYWDMAKNPIFNLRDTIPWDEPFAVRVINNEPIGGPVFNFRFSKRLEYPWEIQAPASNNEDCSIRDAFCAIYRNLDKLASEEAALKQTVEKRRLIYHARMKRCKDLELDPTKEPLKRIDFLCDSRRFFGVSTAKMPKGCFMIQTGTLIAEGFDD</sequence>
<evidence type="ECO:0000259" key="2">
    <source>
        <dbReference type="Pfam" id="PF20415"/>
    </source>
</evidence>